<feature type="binding site" evidence="7 8">
    <location>
        <position position="70"/>
    </location>
    <ligand>
        <name>S-adenosyl-L-methionine</name>
        <dbReference type="ChEBI" id="CHEBI:59789"/>
    </ligand>
</feature>
<dbReference type="PROSITE" id="PS01131">
    <property type="entry name" value="RRNA_A_DIMETH"/>
    <property type="match status" value="1"/>
</dbReference>
<keyword evidence="11" id="KW-1185">Reference proteome</keyword>
<feature type="binding site" evidence="7 8">
    <location>
        <position position="24"/>
    </location>
    <ligand>
        <name>S-adenosyl-L-methionine</name>
        <dbReference type="ChEBI" id="CHEBI:59789"/>
    </ligand>
</feature>
<evidence type="ECO:0000256" key="4">
    <source>
        <dbReference type="ARBA" id="ARBA00022679"/>
    </source>
</evidence>
<sequence>MAETRSLLERYGLAARKSLGQNFLIDRGVLEKIVRAADVGPVETVIEVGPGLGVLTRALAAQAGKVIAVELDRGLAGLLRETLGDKTNVEIISGDILETPVADLVGQAPYKVVANLPYYITSPVLRHFLEGAHQPLSLTVMVQKEVARQITASPPEMSLLALGVQFFGRPKIVGYVAAGCFHPAPKVDSAILHISVKEQRELSPEQEKLFFTLARAGFGTRRKQLANALAGGLKLEKAEVLELLQLAGVDPARRAETLTIEEWLKLTKAQDERHV</sequence>
<protein>
    <recommendedName>
        <fullName evidence="7">Ribosomal RNA small subunit methyltransferase A</fullName>
        <ecNumber evidence="7">2.1.1.182</ecNumber>
    </recommendedName>
    <alternativeName>
        <fullName evidence="7">16S rRNA (adenine(1518)-N(6)/adenine(1519)-N(6))-dimethyltransferase</fullName>
    </alternativeName>
    <alternativeName>
        <fullName evidence="7">16S rRNA dimethyladenosine transferase</fullName>
    </alternativeName>
    <alternativeName>
        <fullName evidence="7">16S rRNA dimethylase</fullName>
    </alternativeName>
    <alternativeName>
        <fullName evidence="7">S-adenosylmethionine-6-N', N'-adenosyl(rRNA) dimethyltransferase</fullName>
    </alternativeName>
</protein>
<dbReference type="PROSITE" id="PS51689">
    <property type="entry name" value="SAM_RNA_A_N6_MT"/>
    <property type="match status" value="1"/>
</dbReference>
<dbReference type="InterPro" id="IPR020596">
    <property type="entry name" value="rRNA_Ade_Mease_Trfase_CS"/>
</dbReference>
<evidence type="ECO:0000256" key="3">
    <source>
        <dbReference type="ARBA" id="ARBA00022603"/>
    </source>
</evidence>
<comment type="subcellular location">
    <subcellularLocation>
        <location evidence="7">Cytoplasm</location>
    </subcellularLocation>
</comment>
<evidence type="ECO:0000256" key="8">
    <source>
        <dbReference type="PROSITE-ProRule" id="PRU01026"/>
    </source>
</evidence>
<dbReference type="InterPro" id="IPR029063">
    <property type="entry name" value="SAM-dependent_MTases_sf"/>
</dbReference>
<keyword evidence="2 7" id="KW-0698">rRNA processing</keyword>
<dbReference type="Gene3D" id="3.40.50.150">
    <property type="entry name" value="Vaccinia Virus protein VP39"/>
    <property type="match status" value="1"/>
</dbReference>
<keyword evidence="3 7" id="KW-0489">Methyltransferase</keyword>
<keyword evidence="1 7" id="KW-0963">Cytoplasm</keyword>
<evidence type="ECO:0000256" key="7">
    <source>
        <dbReference type="HAMAP-Rule" id="MF_00607"/>
    </source>
</evidence>
<keyword evidence="5 7" id="KW-0949">S-adenosyl-L-methionine</keyword>
<dbReference type="Pfam" id="PF00398">
    <property type="entry name" value="RrnaAD"/>
    <property type="match status" value="1"/>
</dbReference>
<evidence type="ECO:0000256" key="6">
    <source>
        <dbReference type="ARBA" id="ARBA00022884"/>
    </source>
</evidence>
<feature type="binding site" evidence="7 8">
    <location>
        <position position="95"/>
    </location>
    <ligand>
        <name>S-adenosyl-L-methionine</name>
        <dbReference type="ChEBI" id="CHEBI:59789"/>
    </ligand>
</feature>
<evidence type="ECO:0000256" key="5">
    <source>
        <dbReference type="ARBA" id="ARBA00022691"/>
    </source>
</evidence>
<dbReference type="PANTHER" id="PTHR11727">
    <property type="entry name" value="DIMETHYLADENOSINE TRANSFERASE"/>
    <property type="match status" value="1"/>
</dbReference>
<feature type="binding site" evidence="7 8">
    <location>
        <position position="22"/>
    </location>
    <ligand>
        <name>S-adenosyl-L-methionine</name>
        <dbReference type="ChEBI" id="CHEBI:59789"/>
    </ligand>
</feature>
<feature type="binding site" evidence="7 8">
    <location>
        <position position="49"/>
    </location>
    <ligand>
        <name>S-adenosyl-L-methionine</name>
        <dbReference type="ChEBI" id="CHEBI:59789"/>
    </ligand>
</feature>
<dbReference type="SMART" id="SM00650">
    <property type="entry name" value="rADc"/>
    <property type="match status" value="1"/>
</dbReference>
<dbReference type="EMBL" id="CP146612">
    <property type="protein sequence ID" value="WWX26277.1"/>
    <property type="molecule type" value="Genomic_DNA"/>
</dbReference>
<name>A0ABZ2J5T7_9CHLR</name>
<comment type="function">
    <text evidence="7">Specifically dimethylates two adjacent adenosines (A1518 and A1519) in the loop of a conserved hairpin near the 3'-end of 16S rRNA in the 30S particle. May play a critical role in biogenesis of 30S subunits.</text>
</comment>
<dbReference type="GO" id="GO:0052908">
    <property type="term" value="F:16S rRNA (adenine(1518)-N(6)/adenine(1519)-N(6))-dimethyltransferase activity"/>
    <property type="evidence" value="ECO:0007669"/>
    <property type="project" value="UniProtKB-EC"/>
</dbReference>
<comment type="catalytic activity">
    <reaction evidence="7">
        <text>adenosine(1518)/adenosine(1519) in 16S rRNA + 4 S-adenosyl-L-methionine = N(6)-dimethyladenosine(1518)/N(6)-dimethyladenosine(1519) in 16S rRNA + 4 S-adenosyl-L-homocysteine + 4 H(+)</text>
        <dbReference type="Rhea" id="RHEA:19609"/>
        <dbReference type="Rhea" id="RHEA-COMP:10232"/>
        <dbReference type="Rhea" id="RHEA-COMP:10233"/>
        <dbReference type="ChEBI" id="CHEBI:15378"/>
        <dbReference type="ChEBI" id="CHEBI:57856"/>
        <dbReference type="ChEBI" id="CHEBI:59789"/>
        <dbReference type="ChEBI" id="CHEBI:74411"/>
        <dbReference type="ChEBI" id="CHEBI:74493"/>
        <dbReference type="EC" id="2.1.1.182"/>
    </reaction>
</comment>
<evidence type="ECO:0000313" key="11">
    <source>
        <dbReference type="Proteomes" id="UP001375370"/>
    </source>
</evidence>
<reference evidence="10 11" key="1">
    <citation type="submission" date="2024-03" db="EMBL/GenBank/DDBJ databases">
        <title>A Dehalogenimonas Isolated from Estuarine Sediments Dihaloeliminates Chlorinated Alkanes.</title>
        <authorList>
            <person name="Yang Y."/>
            <person name="Wang H."/>
        </authorList>
    </citation>
    <scope>NUCLEOTIDE SEQUENCE [LARGE SCALE GENOMIC DNA]</scope>
    <source>
        <strain evidence="10 11">W</strain>
    </source>
</reference>
<evidence type="ECO:0000256" key="1">
    <source>
        <dbReference type="ARBA" id="ARBA00022490"/>
    </source>
</evidence>
<dbReference type="PANTHER" id="PTHR11727:SF7">
    <property type="entry name" value="DIMETHYLADENOSINE TRANSFERASE-RELATED"/>
    <property type="match status" value="1"/>
</dbReference>
<organism evidence="10 11">
    <name type="scientific">Candidatus Dehalogenimonas loeffleri</name>
    <dbReference type="NCBI Taxonomy" id="3127115"/>
    <lineage>
        <taxon>Bacteria</taxon>
        <taxon>Bacillati</taxon>
        <taxon>Chloroflexota</taxon>
        <taxon>Dehalococcoidia</taxon>
        <taxon>Dehalococcoidales</taxon>
        <taxon>Dehalococcoidaceae</taxon>
        <taxon>Dehalogenimonas</taxon>
    </lineage>
</organism>
<dbReference type="InterPro" id="IPR001737">
    <property type="entry name" value="KsgA/Erm"/>
</dbReference>
<proteinExistence type="inferred from homology"/>
<dbReference type="EC" id="2.1.1.182" evidence="7"/>
<accession>A0ABZ2J5T7</accession>
<dbReference type="NCBIfam" id="TIGR00755">
    <property type="entry name" value="ksgA"/>
    <property type="match status" value="1"/>
</dbReference>
<keyword evidence="4 7" id="KW-0808">Transferase</keyword>
<dbReference type="InterPro" id="IPR020598">
    <property type="entry name" value="rRNA_Ade_methylase_Trfase_N"/>
</dbReference>
<dbReference type="InterPro" id="IPR023165">
    <property type="entry name" value="rRNA_Ade_diMease-like_C"/>
</dbReference>
<evidence type="ECO:0000259" key="9">
    <source>
        <dbReference type="SMART" id="SM00650"/>
    </source>
</evidence>
<feature type="domain" description="Ribosomal RNA adenine methylase transferase N-terminal" evidence="9">
    <location>
        <begin position="29"/>
        <end position="198"/>
    </location>
</feature>
<gene>
    <name evidence="7 10" type="primary">rsmA</name>
    <name evidence="7" type="synonym">ksgA</name>
    <name evidence="10" type="ORF">V8247_02565</name>
</gene>
<evidence type="ECO:0000256" key="2">
    <source>
        <dbReference type="ARBA" id="ARBA00022552"/>
    </source>
</evidence>
<dbReference type="Gene3D" id="1.10.8.100">
    <property type="entry name" value="Ribosomal RNA adenine dimethylase-like, domain 2"/>
    <property type="match status" value="1"/>
</dbReference>
<comment type="similarity">
    <text evidence="7">Belongs to the class I-like SAM-binding methyltransferase superfamily. rRNA adenine N(6)-methyltransferase family. RsmA subfamily.</text>
</comment>
<dbReference type="HAMAP" id="MF_00607">
    <property type="entry name" value="16SrRNA_methyltr_A"/>
    <property type="match status" value="1"/>
</dbReference>
<keyword evidence="6 7" id="KW-0694">RNA-binding</keyword>
<feature type="binding site" evidence="7 8">
    <location>
        <position position="115"/>
    </location>
    <ligand>
        <name>S-adenosyl-L-methionine</name>
        <dbReference type="ChEBI" id="CHEBI:59789"/>
    </ligand>
</feature>
<dbReference type="SUPFAM" id="SSF53335">
    <property type="entry name" value="S-adenosyl-L-methionine-dependent methyltransferases"/>
    <property type="match status" value="1"/>
</dbReference>
<dbReference type="Proteomes" id="UP001375370">
    <property type="component" value="Chromosome"/>
</dbReference>
<dbReference type="InterPro" id="IPR011530">
    <property type="entry name" value="rRNA_adenine_dimethylase"/>
</dbReference>
<dbReference type="CDD" id="cd02440">
    <property type="entry name" value="AdoMet_MTases"/>
    <property type="match status" value="1"/>
</dbReference>
<evidence type="ECO:0000313" key="10">
    <source>
        <dbReference type="EMBL" id="WWX26277.1"/>
    </source>
</evidence>